<dbReference type="Pfam" id="PF16242">
    <property type="entry name" value="Pyrid_ox_like"/>
    <property type="match status" value="1"/>
</dbReference>
<dbReference type="SUPFAM" id="SSF50475">
    <property type="entry name" value="FMN-binding split barrel"/>
    <property type="match status" value="1"/>
</dbReference>
<dbReference type="InterPro" id="IPR052917">
    <property type="entry name" value="Stress-Dev_Protein"/>
</dbReference>
<keyword evidence="3" id="KW-1185">Reference proteome</keyword>
<feature type="domain" description="General stress protein FMN-binding split barrel" evidence="1">
    <location>
        <begin position="19"/>
        <end position="163"/>
    </location>
</feature>
<evidence type="ECO:0000259" key="1">
    <source>
        <dbReference type="Pfam" id="PF16242"/>
    </source>
</evidence>
<protein>
    <submittedName>
        <fullName evidence="2">Pyridoxamine 5'-phosphate oxidase family protein</fullName>
    </submittedName>
</protein>
<evidence type="ECO:0000313" key="2">
    <source>
        <dbReference type="EMBL" id="UWX65122.1"/>
    </source>
</evidence>
<dbReference type="Proteomes" id="UP001060261">
    <property type="component" value="Chromosome"/>
</dbReference>
<organism evidence="2 3">
    <name type="scientific">Deinococcus rubellus</name>
    <dbReference type="NCBI Taxonomy" id="1889240"/>
    <lineage>
        <taxon>Bacteria</taxon>
        <taxon>Thermotogati</taxon>
        <taxon>Deinococcota</taxon>
        <taxon>Deinococci</taxon>
        <taxon>Deinococcales</taxon>
        <taxon>Deinococcaceae</taxon>
        <taxon>Deinococcus</taxon>
    </lineage>
</organism>
<proteinExistence type="predicted"/>
<dbReference type="InterPro" id="IPR038725">
    <property type="entry name" value="YdaG_split_barrel_FMN-bd"/>
</dbReference>
<name>A0ABY5YL99_9DEIO</name>
<dbReference type="RefSeq" id="WP_260561380.1">
    <property type="nucleotide sequence ID" value="NZ_BAABEC010000175.1"/>
</dbReference>
<sequence>MTTSQNDQGHNQPSREEGIKTIAKLIKGIKFAMMTFTTESGHLHSQPMTTQEQDFGGDVWFIGSKASDLVRSVAKKAQVNLSYSESGKGYVSLYGDAELIEDAAKLDELWSDFYKAYFPQGKTDPNIQLIKVEANGAHYWESDGKLQGLFQMAKAAVTGSQPNHGDSDSVKL</sequence>
<accession>A0ABY5YL99</accession>
<reference evidence="2" key="1">
    <citation type="submission" date="2022-09" db="EMBL/GenBank/DDBJ databases">
        <title>genome sequence of Deinococcus rubellus.</title>
        <authorList>
            <person name="Srinivasan S."/>
        </authorList>
    </citation>
    <scope>NUCLEOTIDE SEQUENCE</scope>
    <source>
        <strain evidence="2">Ant6</strain>
    </source>
</reference>
<dbReference type="EMBL" id="CP104213">
    <property type="protein sequence ID" value="UWX65122.1"/>
    <property type="molecule type" value="Genomic_DNA"/>
</dbReference>
<dbReference type="PANTHER" id="PTHR34818">
    <property type="entry name" value="PROTEIN BLI-3"/>
    <property type="match status" value="1"/>
</dbReference>
<dbReference type="PANTHER" id="PTHR34818:SF1">
    <property type="entry name" value="PROTEIN BLI-3"/>
    <property type="match status" value="1"/>
</dbReference>
<dbReference type="InterPro" id="IPR012349">
    <property type="entry name" value="Split_barrel_FMN-bd"/>
</dbReference>
<dbReference type="Gene3D" id="2.30.110.10">
    <property type="entry name" value="Electron Transport, Fmn-binding Protein, Chain A"/>
    <property type="match status" value="1"/>
</dbReference>
<gene>
    <name evidence="2" type="ORF">N0D28_05545</name>
</gene>
<evidence type="ECO:0000313" key="3">
    <source>
        <dbReference type="Proteomes" id="UP001060261"/>
    </source>
</evidence>